<evidence type="ECO:0000256" key="1">
    <source>
        <dbReference type="ARBA" id="ARBA00009865"/>
    </source>
</evidence>
<feature type="domain" description="Beta-xylosidase C-terminal Concanavalin A-like" evidence="5">
    <location>
        <begin position="297"/>
        <end position="481"/>
    </location>
</feature>
<dbReference type="Proteomes" id="UP001501237">
    <property type="component" value="Unassembled WGS sequence"/>
</dbReference>
<reference evidence="7" key="1">
    <citation type="journal article" date="2019" name="Int. J. Syst. Evol. Microbiol.">
        <title>The Global Catalogue of Microorganisms (GCM) 10K type strain sequencing project: providing services to taxonomists for standard genome sequencing and annotation.</title>
        <authorList>
            <consortium name="The Broad Institute Genomics Platform"/>
            <consortium name="The Broad Institute Genome Sequencing Center for Infectious Disease"/>
            <person name="Wu L."/>
            <person name="Ma J."/>
        </authorList>
    </citation>
    <scope>NUCLEOTIDE SEQUENCE [LARGE SCALE GENOMIC DNA]</scope>
    <source>
        <strain evidence="7">JCM 9377</strain>
    </source>
</reference>
<organism evidence="6 7">
    <name type="scientific">Actinocorallia longicatena</name>
    <dbReference type="NCBI Taxonomy" id="111803"/>
    <lineage>
        <taxon>Bacteria</taxon>
        <taxon>Bacillati</taxon>
        <taxon>Actinomycetota</taxon>
        <taxon>Actinomycetes</taxon>
        <taxon>Streptosporangiales</taxon>
        <taxon>Thermomonosporaceae</taxon>
        <taxon>Actinocorallia</taxon>
    </lineage>
</organism>
<protein>
    <submittedName>
        <fullName evidence="6">Glycoside hydrolase family 43 protein</fullName>
    </submittedName>
</protein>
<evidence type="ECO:0000313" key="6">
    <source>
        <dbReference type="EMBL" id="GAA3219727.1"/>
    </source>
</evidence>
<keyword evidence="7" id="KW-1185">Reference proteome</keyword>
<proteinExistence type="inferred from homology"/>
<comment type="caution">
    <text evidence="6">The sequence shown here is derived from an EMBL/GenBank/DDBJ whole genome shotgun (WGS) entry which is preliminary data.</text>
</comment>
<dbReference type="SUPFAM" id="SSF75005">
    <property type="entry name" value="Arabinanase/levansucrase/invertase"/>
    <property type="match status" value="1"/>
</dbReference>
<dbReference type="InterPro" id="IPR023296">
    <property type="entry name" value="Glyco_hydro_beta-prop_sf"/>
</dbReference>
<evidence type="ECO:0000259" key="5">
    <source>
        <dbReference type="Pfam" id="PF17851"/>
    </source>
</evidence>
<dbReference type="Pfam" id="PF17851">
    <property type="entry name" value="GH43_C2"/>
    <property type="match status" value="1"/>
</dbReference>
<dbReference type="Gene3D" id="2.60.120.200">
    <property type="match status" value="1"/>
</dbReference>
<dbReference type="SUPFAM" id="SSF49899">
    <property type="entry name" value="Concanavalin A-like lectins/glucanases"/>
    <property type="match status" value="1"/>
</dbReference>
<name>A0ABP6QG57_9ACTN</name>
<keyword evidence="3 4" id="KW-0326">Glycosidase</keyword>
<evidence type="ECO:0000256" key="2">
    <source>
        <dbReference type="ARBA" id="ARBA00022801"/>
    </source>
</evidence>
<accession>A0ABP6QG57</accession>
<evidence type="ECO:0000256" key="4">
    <source>
        <dbReference type="RuleBase" id="RU361187"/>
    </source>
</evidence>
<dbReference type="Gene3D" id="2.115.10.20">
    <property type="entry name" value="Glycosyl hydrolase domain, family 43"/>
    <property type="match status" value="1"/>
</dbReference>
<dbReference type="PANTHER" id="PTHR42812:SF12">
    <property type="entry name" value="BETA-XYLOSIDASE-RELATED"/>
    <property type="match status" value="1"/>
</dbReference>
<evidence type="ECO:0000256" key="3">
    <source>
        <dbReference type="ARBA" id="ARBA00023295"/>
    </source>
</evidence>
<dbReference type="InterPro" id="IPR006710">
    <property type="entry name" value="Glyco_hydro_43"/>
</dbReference>
<dbReference type="InterPro" id="IPR041542">
    <property type="entry name" value="GH43_C2"/>
</dbReference>
<dbReference type="PANTHER" id="PTHR42812">
    <property type="entry name" value="BETA-XYLOSIDASE"/>
    <property type="match status" value="1"/>
</dbReference>
<dbReference type="CDD" id="cd18617">
    <property type="entry name" value="GH43_XynB-like"/>
    <property type="match status" value="1"/>
</dbReference>
<dbReference type="InterPro" id="IPR051795">
    <property type="entry name" value="Glycosyl_Hydrlase_43"/>
</dbReference>
<evidence type="ECO:0000313" key="7">
    <source>
        <dbReference type="Proteomes" id="UP001501237"/>
    </source>
</evidence>
<dbReference type="EMBL" id="BAAAUV010000010">
    <property type="protein sequence ID" value="GAA3219727.1"/>
    <property type="molecule type" value="Genomic_DNA"/>
</dbReference>
<dbReference type="InterPro" id="IPR013320">
    <property type="entry name" value="ConA-like_dom_sf"/>
</dbReference>
<gene>
    <name evidence="6" type="ORF">GCM10010468_43940</name>
</gene>
<comment type="similarity">
    <text evidence="1 4">Belongs to the glycosyl hydrolase 43 family.</text>
</comment>
<dbReference type="GO" id="GO:0016787">
    <property type="term" value="F:hydrolase activity"/>
    <property type="evidence" value="ECO:0007669"/>
    <property type="project" value="UniProtKB-KW"/>
</dbReference>
<dbReference type="RefSeq" id="WP_344831313.1">
    <property type="nucleotide sequence ID" value="NZ_BAAAUV010000010.1"/>
</dbReference>
<keyword evidence="2 4" id="KW-0378">Hydrolase</keyword>
<sequence length="488" mass="52938">MNYDPIIPGFFPDPSICRVGDDYYLATSSFEYFPGVPIFHSRNLTEWEQIGNILDRPAQLNVAPGQAQASSGIFAPTLRHHDGHFWLITSNFNDIRKGHLIVRADDPAGDWSDPVYTEGAIGIDPDLTWDEDGTCHLTWSMLGIMQAEIDPYSGRLLSAPRKMWNGTGLAHPEGPHVFSRDGWWYLLIAEGGTGPGHSVSIARSRSATGPFEAHPGNPILSHRSTDHPVQNTGHADMVELADGRWAMVHLGVRPHGTHPHWHVNGRETFLTGIDWQDCWPVVVEDAFTVPAADTSFTDDFSTGRLHPRWISPGADPRTFVQPAPEGGAVLLAGRTPESRAAERLLAVRARDTGWQASATVPEGDAALIVRIDDAHWAAVERRGDVLSARMVIGPLDQTLAAVTAVGADHPLGIRAVPTTDDLMSREGPDRIELGHLLDGAFHPIASVDGRYLSTEVAGGFTGRTIGVEALGANAVLADFTYTAERLSG</sequence>
<dbReference type="Pfam" id="PF04616">
    <property type="entry name" value="Glyco_hydro_43"/>
    <property type="match status" value="1"/>
</dbReference>